<feature type="transmembrane region" description="Helical" evidence="1">
    <location>
        <begin position="176"/>
        <end position="195"/>
    </location>
</feature>
<feature type="non-terminal residue" evidence="3">
    <location>
        <position position="270"/>
    </location>
</feature>
<dbReference type="EMBL" id="CAJNDS010002822">
    <property type="protein sequence ID" value="CAE7609800.1"/>
    <property type="molecule type" value="Genomic_DNA"/>
</dbReference>
<gene>
    <name evidence="3" type="ORF">SNAT2548_LOCUS34668</name>
</gene>
<keyword evidence="1" id="KW-0812">Transmembrane</keyword>
<dbReference type="AlphaFoldDB" id="A0A812V4S4"/>
<keyword evidence="2" id="KW-0732">Signal</keyword>
<reference evidence="3" key="1">
    <citation type="submission" date="2021-02" db="EMBL/GenBank/DDBJ databases">
        <authorList>
            <person name="Dougan E. K."/>
            <person name="Rhodes N."/>
            <person name="Thang M."/>
            <person name="Chan C."/>
        </authorList>
    </citation>
    <scope>NUCLEOTIDE SEQUENCE</scope>
</reference>
<comment type="caution">
    <text evidence="3">The sequence shown here is derived from an EMBL/GenBank/DDBJ whole genome shotgun (WGS) entry which is preliminary data.</text>
</comment>
<evidence type="ECO:0008006" key="5">
    <source>
        <dbReference type="Google" id="ProtNLM"/>
    </source>
</evidence>
<keyword evidence="1" id="KW-1133">Transmembrane helix</keyword>
<evidence type="ECO:0000313" key="4">
    <source>
        <dbReference type="Proteomes" id="UP000604046"/>
    </source>
</evidence>
<proteinExistence type="predicted"/>
<organism evidence="3 4">
    <name type="scientific">Symbiodinium natans</name>
    <dbReference type="NCBI Taxonomy" id="878477"/>
    <lineage>
        <taxon>Eukaryota</taxon>
        <taxon>Sar</taxon>
        <taxon>Alveolata</taxon>
        <taxon>Dinophyceae</taxon>
        <taxon>Suessiales</taxon>
        <taxon>Symbiodiniaceae</taxon>
        <taxon>Symbiodinium</taxon>
    </lineage>
</organism>
<feature type="transmembrane region" description="Helical" evidence="1">
    <location>
        <begin position="218"/>
        <end position="235"/>
    </location>
</feature>
<feature type="chain" id="PRO_5032771132" description="Acyltransferase 3 domain-containing protein" evidence="2">
    <location>
        <begin position="16"/>
        <end position="270"/>
    </location>
</feature>
<feature type="transmembrane region" description="Helical" evidence="1">
    <location>
        <begin position="73"/>
        <end position="93"/>
    </location>
</feature>
<accession>A0A812V4S4</accession>
<feature type="transmembrane region" description="Helical" evidence="1">
    <location>
        <begin position="134"/>
        <end position="155"/>
    </location>
</feature>
<dbReference type="Proteomes" id="UP000604046">
    <property type="component" value="Unassembled WGS sequence"/>
</dbReference>
<keyword evidence="1" id="KW-0472">Membrane</keyword>
<evidence type="ECO:0000256" key="2">
    <source>
        <dbReference type="SAM" id="SignalP"/>
    </source>
</evidence>
<feature type="signal peptide" evidence="2">
    <location>
        <begin position="1"/>
        <end position="15"/>
    </location>
</feature>
<evidence type="ECO:0000313" key="3">
    <source>
        <dbReference type="EMBL" id="CAE7609800.1"/>
    </source>
</evidence>
<name>A0A812V4S4_9DINO</name>
<feature type="transmembrane region" description="Helical" evidence="1">
    <location>
        <begin position="247"/>
        <end position="266"/>
    </location>
</feature>
<protein>
    <recommendedName>
        <fullName evidence="5">Acyltransferase 3 domain-containing protein</fullName>
    </recommendedName>
</protein>
<evidence type="ECO:0000256" key="1">
    <source>
        <dbReference type="SAM" id="Phobius"/>
    </source>
</evidence>
<sequence length="270" mass="30369">MPLLLTFTLTYLIAAEPCSVDGCEVPTRGRELLQRSASTAVQAPAHLQPAGPIGPLLPVEVEERQKWNRLSCIALAWIGAVSLLLILQACTGSPRKETPLPLEHFNGWQFLMAQLVLSFHYSPDKQERRHLQTLTFTSVTFFVFCSGFMTQYAYADKMSGPKAHLPAFYLRRLGRVLPLYYGIHFSVLLISGRPLTADFEESVLMLCSWHAAKPSTNFPAWTVCALVWCWLLAPLPSRILLMARQRYGSSWMYPLALWFFLVAAGTCNET</sequence>
<keyword evidence="4" id="KW-1185">Reference proteome</keyword>